<evidence type="ECO:0000256" key="1">
    <source>
        <dbReference type="SAM" id="MobiDB-lite"/>
    </source>
</evidence>
<feature type="compositionally biased region" description="Polar residues" evidence="1">
    <location>
        <begin position="22"/>
        <end position="37"/>
    </location>
</feature>
<name>A0A3B0ZER8_9ZZZZ</name>
<organism evidence="2">
    <name type="scientific">hydrothermal vent metagenome</name>
    <dbReference type="NCBI Taxonomy" id="652676"/>
    <lineage>
        <taxon>unclassified sequences</taxon>
        <taxon>metagenomes</taxon>
        <taxon>ecological metagenomes</taxon>
    </lineage>
</organism>
<reference evidence="2" key="1">
    <citation type="submission" date="2018-06" db="EMBL/GenBank/DDBJ databases">
        <authorList>
            <person name="Zhirakovskaya E."/>
        </authorList>
    </citation>
    <scope>NUCLEOTIDE SEQUENCE</scope>
</reference>
<accession>A0A3B0ZER8</accession>
<feature type="region of interest" description="Disordered" evidence="1">
    <location>
        <begin position="1"/>
        <end position="74"/>
    </location>
</feature>
<feature type="compositionally biased region" description="Polar residues" evidence="1">
    <location>
        <begin position="59"/>
        <end position="74"/>
    </location>
</feature>
<feature type="compositionally biased region" description="Polar residues" evidence="1">
    <location>
        <begin position="1"/>
        <end position="10"/>
    </location>
</feature>
<evidence type="ECO:0000313" key="2">
    <source>
        <dbReference type="EMBL" id="VAW90091.1"/>
    </source>
</evidence>
<proteinExistence type="predicted"/>
<sequence length="111" mass="11024">MASPISNNNPALIDHRRAGNANDESATNGNKAATGNEQPAARRQDDAISVSNAAHALGSSVSNQNNGNIQSASQASDVAKNIASFFAENGAGALTAHGNGTAGLANLLKAG</sequence>
<gene>
    <name evidence="2" type="ORF">MNBD_GAMMA17-1627</name>
</gene>
<protein>
    <submittedName>
        <fullName evidence="2">Uncharacterized protein</fullName>
    </submittedName>
</protein>
<dbReference type="AlphaFoldDB" id="A0A3B0ZER8"/>
<dbReference type="EMBL" id="UOFQ01000173">
    <property type="protein sequence ID" value="VAW90091.1"/>
    <property type="molecule type" value="Genomic_DNA"/>
</dbReference>